<reference evidence="2 3" key="1">
    <citation type="submission" date="2018-01" db="EMBL/GenBank/DDBJ databases">
        <title>Genome sequence of a Cantenovulum-like bacteria.</title>
        <authorList>
            <person name="Tan W.R."/>
            <person name="Lau N.-S."/>
            <person name="Go F."/>
            <person name="Amirul A.-A.A."/>
        </authorList>
    </citation>
    <scope>NUCLEOTIDE SEQUENCE [LARGE SCALE GENOMIC DNA]</scope>
    <source>
        <strain evidence="2 3">CCB-QB4</strain>
    </source>
</reference>
<sequence>MKKNQGFTLVELLIGAVLSLIVFGGAISLFIASDEVTDSTIQNGELQETGTYALNLLTKDIMMHGYLGLATGEASTMQIHNNAAVSQDCTGEPGNNGTFPNASEFNFRTIFMITATGVDDYGCIPDAKAYSTILQIKRGLGESVAEGEEENTRYYIKSTPAGDVYFYAGNDQASLMPDAERVSVMEYQNYIYYVREESQGDITVPILARYQLEKDATAAASGGQLVSYDLVEGIEYINALMGVDSDNDGVANFYLPVSNMNDSREYWDESEQMTIVSAKLFVLARSIEPDHRVENNLSYDLGDRIYTPNGDKYRRMLFTNTVYIANKGLGWEIE</sequence>
<dbReference type="EMBL" id="CP026604">
    <property type="protein sequence ID" value="AWB68538.1"/>
    <property type="molecule type" value="Genomic_DNA"/>
</dbReference>
<name>A0A2S0VWE6_9ALTE</name>
<dbReference type="OrthoDB" id="5296662at2"/>
<keyword evidence="1" id="KW-0472">Membrane</keyword>
<dbReference type="PROSITE" id="PS00409">
    <property type="entry name" value="PROKAR_NTER_METHYL"/>
    <property type="match status" value="1"/>
</dbReference>
<keyword evidence="1" id="KW-0812">Transmembrane</keyword>
<accession>A0A2S0VWE6</accession>
<dbReference type="GO" id="GO:0043683">
    <property type="term" value="P:type IV pilus assembly"/>
    <property type="evidence" value="ECO:0007669"/>
    <property type="project" value="InterPro"/>
</dbReference>
<keyword evidence="1" id="KW-1133">Transmembrane helix</keyword>
<dbReference type="AlphaFoldDB" id="A0A2S0VWE6"/>
<proteinExistence type="predicted"/>
<dbReference type="Pfam" id="PF07963">
    <property type="entry name" value="N_methyl"/>
    <property type="match status" value="1"/>
</dbReference>
<gene>
    <name evidence="2" type="ORF">C2869_19975</name>
</gene>
<keyword evidence="3" id="KW-1185">Reference proteome</keyword>
<evidence type="ECO:0000256" key="1">
    <source>
        <dbReference type="SAM" id="Phobius"/>
    </source>
</evidence>
<dbReference type="Proteomes" id="UP000244441">
    <property type="component" value="Chromosome"/>
</dbReference>
<dbReference type="InterPro" id="IPR032092">
    <property type="entry name" value="PilW"/>
</dbReference>
<evidence type="ECO:0000313" key="2">
    <source>
        <dbReference type="EMBL" id="AWB68538.1"/>
    </source>
</evidence>
<dbReference type="InterPro" id="IPR012902">
    <property type="entry name" value="N_methyl_site"/>
</dbReference>
<dbReference type="RefSeq" id="WP_108604592.1">
    <property type="nucleotide sequence ID" value="NZ_CP026604.1"/>
</dbReference>
<protein>
    <submittedName>
        <fullName evidence="2">Prepilin-type cleavage/methylation domain-containing protein</fullName>
    </submittedName>
</protein>
<feature type="transmembrane region" description="Helical" evidence="1">
    <location>
        <begin position="12"/>
        <end position="32"/>
    </location>
</feature>
<dbReference type="Pfam" id="PF16074">
    <property type="entry name" value="PilW"/>
    <property type="match status" value="1"/>
</dbReference>
<organism evidence="2 3">
    <name type="scientific">Saccharobesus litoralis</name>
    <dbReference type="NCBI Taxonomy" id="2172099"/>
    <lineage>
        <taxon>Bacteria</taxon>
        <taxon>Pseudomonadati</taxon>
        <taxon>Pseudomonadota</taxon>
        <taxon>Gammaproteobacteria</taxon>
        <taxon>Alteromonadales</taxon>
        <taxon>Alteromonadaceae</taxon>
        <taxon>Saccharobesus</taxon>
    </lineage>
</organism>
<dbReference type="KEGG" id="cate:C2869_19975"/>
<evidence type="ECO:0000313" key="3">
    <source>
        <dbReference type="Proteomes" id="UP000244441"/>
    </source>
</evidence>